<protein>
    <submittedName>
        <fullName evidence="1">Uncharacterized protein</fullName>
    </submittedName>
</protein>
<keyword evidence="2" id="KW-1185">Reference proteome</keyword>
<name>A0A2U2MT44_9BIFI</name>
<sequence>MRRIDDVVVGRPFGEFRPRPLPSVDLFERGRQVDVVAGLGVQRQVAHVVVAVRADEFTGFEADLHVSIVSADVMSSRPRRHAVQVA</sequence>
<dbReference type="EMBL" id="QFFN01000008">
    <property type="protein sequence ID" value="PWG60029.1"/>
    <property type="molecule type" value="Genomic_DNA"/>
</dbReference>
<reference evidence="1 2" key="1">
    <citation type="journal article" date="2018" name="Int. J. Syst. Evol. Microbiol.">
        <title>Bifidobacterium catulorum sp. nov., a novel taxon from the faeces of the baby common marmoset (Callithrix jacchus).</title>
        <authorList>
            <person name="Modesto M."/>
            <person name="Michelini S."/>
            <person name="Oki K."/>
            <person name="Biavati B."/>
            <person name="Watanabe K."/>
            <person name="Mattarelli P."/>
        </authorList>
    </citation>
    <scope>NUCLEOTIDE SEQUENCE [LARGE SCALE GENOMIC DNA]</scope>
    <source>
        <strain evidence="1 2">MRM 8.19</strain>
    </source>
</reference>
<gene>
    <name evidence="1" type="ORF">DF200_04500</name>
</gene>
<evidence type="ECO:0000313" key="1">
    <source>
        <dbReference type="EMBL" id="PWG60029.1"/>
    </source>
</evidence>
<dbReference type="Proteomes" id="UP000245753">
    <property type="component" value="Unassembled WGS sequence"/>
</dbReference>
<evidence type="ECO:0000313" key="2">
    <source>
        <dbReference type="Proteomes" id="UP000245753"/>
    </source>
</evidence>
<proteinExistence type="predicted"/>
<organism evidence="1 2">
    <name type="scientific">Bifidobacterium catulorum</name>
    <dbReference type="NCBI Taxonomy" id="1630173"/>
    <lineage>
        <taxon>Bacteria</taxon>
        <taxon>Bacillati</taxon>
        <taxon>Actinomycetota</taxon>
        <taxon>Actinomycetes</taxon>
        <taxon>Bifidobacteriales</taxon>
        <taxon>Bifidobacteriaceae</taxon>
        <taxon>Bifidobacterium</taxon>
    </lineage>
</organism>
<comment type="caution">
    <text evidence="1">The sequence shown here is derived from an EMBL/GenBank/DDBJ whole genome shotgun (WGS) entry which is preliminary data.</text>
</comment>
<dbReference type="AlphaFoldDB" id="A0A2U2MT44"/>
<accession>A0A2U2MT44</accession>